<dbReference type="AlphaFoldDB" id="A0A2W7G1W4"/>
<feature type="signal peptide" evidence="1">
    <location>
        <begin position="1"/>
        <end position="21"/>
    </location>
</feature>
<comment type="caution">
    <text evidence="2">The sequence shown here is derived from an EMBL/GenBank/DDBJ whole genome shotgun (WGS) entry which is preliminary data.</text>
</comment>
<keyword evidence="1" id="KW-0732">Signal</keyword>
<reference evidence="2 3" key="1">
    <citation type="submission" date="2018-06" db="EMBL/GenBank/DDBJ databases">
        <title>Genomic Encyclopedia of Archaeal and Bacterial Type Strains, Phase II (KMG-II): from individual species to whole genera.</title>
        <authorList>
            <person name="Goeker M."/>
        </authorList>
    </citation>
    <scope>NUCLEOTIDE SEQUENCE [LARGE SCALE GENOMIC DNA]</scope>
    <source>
        <strain evidence="2 3">ATCC 51348</strain>
    </source>
</reference>
<protein>
    <submittedName>
        <fullName evidence="2">Leucine rich repeat (LRR) protein</fullName>
    </submittedName>
</protein>
<evidence type="ECO:0000313" key="3">
    <source>
        <dbReference type="Proteomes" id="UP000249646"/>
    </source>
</evidence>
<evidence type="ECO:0000313" key="2">
    <source>
        <dbReference type="EMBL" id="PZW00592.1"/>
    </source>
</evidence>
<sequence length="287" mass="31749">MKSTKKILLSIASVSPIIASAFVVSCGKGEKANDFAKTYVLGNNGIANYNKDTKTLDLSRATNLKVIPQASFSDKALKILFTHTSTNFSNPQFRLPEGIFDPTTGAINIEKIILPSSITTIESGAFEGLGLKEVKFDQTSSNLTSIQDNAFLNNNLTSLELPESIVNIGNGAFMNNNIKSINLDKLKNFKKLKTAVFANNELSTIDLSNIVEIEESALAMNKFKSITLPNNLKHGNVSEKLFFYIQKDAKNENEKVSLDIKDNLLKDYLKKKLNENKDNNLNYQITN</sequence>
<organism evidence="2 3">
    <name type="scientific">Metamycoplasma auris</name>
    <dbReference type="NCBI Taxonomy" id="51363"/>
    <lineage>
        <taxon>Bacteria</taxon>
        <taxon>Bacillati</taxon>
        <taxon>Mycoplasmatota</taxon>
        <taxon>Mycoplasmoidales</taxon>
        <taxon>Metamycoplasmataceae</taxon>
        <taxon>Metamycoplasma</taxon>
    </lineage>
</organism>
<dbReference type="InterPro" id="IPR026906">
    <property type="entry name" value="LRR_5"/>
</dbReference>
<evidence type="ECO:0000256" key="1">
    <source>
        <dbReference type="SAM" id="SignalP"/>
    </source>
</evidence>
<dbReference type="Pfam" id="PF13306">
    <property type="entry name" value="LRR_5"/>
    <property type="match status" value="1"/>
</dbReference>
<dbReference type="InterPro" id="IPR032675">
    <property type="entry name" value="LRR_dom_sf"/>
</dbReference>
<dbReference type="EMBL" id="QKUB01000003">
    <property type="protein sequence ID" value="PZW00592.1"/>
    <property type="molecule type" value="Genomic_DNA"/>
</dbReference>
<dbReference type="RefSeq" id="WP_111518420.1">
    <property type="nucleotide sequence ID" value="NZ_QKUB01000003.1"/>
</dbReference>
<dbReference type="SUPFAM" id="SSF52058">
    <property type="entry name" value="L domain-like"/>
    <property type="match status" value="1"/>
</dbReference>
<gene>
    <name evidence="2" type="ORF">BCF89_10351</name>
</gene>
<dbReference type="Gene3D" id="3.80.10.10">
    <property type="entry name" value="Ribonuclease Inhibitor"/>
    <property type="match status" value="1"/>
</dbReference>
<keyword evidence="3" id="KW-1185">Reference proteome</keyword>
<proteinExistence type="predicted"/>
<feature type="chain" id="PRO_5015926984" evidence="1">
    <location>
        <begin position="22"/>
        <end position="287"/>
    </location>
</feature>
<dbReference type="OrthoDB" id="397328at2"/>
<dbReference type="Proteomes" id="UP000249646">
    <property type="component" value="Unassembled WGS sequence"/>
</dbReference>
<name>A0A2W7G1W4_9BACT</name>
<accession>A0A2W7G1W4</accession>
<dbReference type="PROSITE" id="PS51257">
    <property type="entry name" value="PROKAR_LIPOPROTEIN"/>
    <property type="match status" value="1"/>
</dbReference>